<comment type="caution">
    <text evidence="1">The sequence shown here is derived from an EMBL/GenBank/DDBJ whole genome shotgun (WGS) entry which is preliminary data.</text>
</comment>
<organism evidence="1 2">
    <name type="scientific">Arthrobacter parietis</name>
    <dbReference type="NCBI Taxonomy" id="271434"/>
    <lineage>
        <taxon>Bacteria</taxon>
        <taxon>Bacillati</taxon>
        <taxon>Actinomycetota</taxon>
        <taxon>Actinomycetes</taxon>
        <taxon>Micrococcales</taxon>
        <taxon>Micrococcaceae</taxon>
        <taxon>Arthrobacter</taxon>
    </lineage>
</organism>
<gene>
    <name evidence="1" type="ORF">GCM10009784_31550</name>
</gene>
<sequence>MRNRRPRHQCINGAPYQRESQRTDLNPAACGCLWGNGGNRGWERTPLAYW</sequence>
<dbReference type="EMBL" id="BAAAON010000010">
    <property type="protein sequence ID" value="GAA2178155.1"/>
    <property type="molecule type" value="Genomic_DNA"/>
</dbReference>
<evidence type="ECO:0000313" key="1">
    <source>
        <dbReference type="EMBL" id="GAA2178155.1"/>
    </source>
</evidence>
<reference evidence="1 2" key="1">
    <citation type="journal article" date="2019" name="Int. J. Syst. Evol. Microbiol.">
        <title>The Global Catalogue of Microorganisms (GCM) 10K type strain sequencing project: providing services to taxonomists for standard genome sequencing and annotation.</title>
        <authorList>
            <consortium name="The Broad Institute Genomics Platform"/>
            <consortium name="The Broad Institute Genome Sequencing Center for Infectious Disease"/>
            <person name="Wu L."/>
            <person name="Ma J."/>
        </authorList>
    </citation>
    <scope>NUCLEOTIDE SEQUENCE [LARGE SCALE GENOMIC DNA]</scope>
    <source>
        <strain evidence="1 2">JCM 14917</strain>
    </source>
</reference>
<keyword evidence="2" id="KW-1185">Reference proteome</keyword>
<evidence type="ECO:0000313" key="2">
    <source>
        <dbReference type="Proteomes" id="UP001500974"/>
    </source>
</evidence>
<dbReference type="Proteomes" id="UP001500974">
    <property type="component" value="Unassembled WGS sequence"/>
</dbReference>
<proteinExistence type="predicted"/>
<protein>
    <submittedName>
        <fullName evidence="1">Uncharacterized protein</fullName>
    </submittedName>
</protein>
<accession>A0ABN3B2P1</accession>
<name>A0ABN3B2P1_9MICC</name>